<dbReference type="Proteomes" id="UP000837857">
    <property type="component" value="Chromosome 27"/>
</dbReference>
<keyword evidence="3" id="KW-0222">Digestion</keyword>
<gene>
    <name evidence="11" type="ORF">IPOD504_LOCUS11115</name>
</gene>
<dbReference type="EC" id="3.4.21.4" evidence="9"/>
<dbReference type="EMBL" id="OW152839">
    <property type="protein sequence ID" value="CAH2060612.1"/>
    <property type="molecule type" value="Genomic_DNA"/>
</dbReference>
<evidence type="ECO:0000256" key="2">
    <source>
        <dbReference type="ARBA" id="ARBA00022670"/>
    </source>
</evidence>
<dbReference type="SMART" id="SM00020">
    <property type="entry name" value="Tryp_SPc"/>
    <property type="match status" value="1"/>
</dbReference>
<dbReference type="InterPro" id="IPR001314">
    <property type="entry name" value="Peptidase_S1A"/>
</dbReference>
<evidence type="ECO:0000256" key="6">
    <source>
        <dbReference type="ARBA" id="ARBA00023145"/>
    </source>
</evidence>
<accession>A0ABN8ISX4</accession>
<dbReference type="InterPro" id="IPR009003">
    <property type="entry name" value="Peptidase_S1_PA"/>
</dbReference>
<evidence type="ECO:0000256" key="9">
    <source>
        <dbReference type="ARBA" id="ARBA00038868"/>
    </source>
</evidence>
<keyword evidence="12" id="KW-1185">Reference proteome</keyword>
<keyword evidence="2" id="KW-0645">Protease</keyword>
<evidence type="ECO:0000256" key="5">
    <source>
        <dbReference type="ARBA" id="ARBA00022825"/>
    </source>
</evidence>
<organism evidence="11 12">
    <name type="scientific">Iphiclides podalirius</name>
    <name type="common">scarce swallowtail</name>
    <dbReference type="NCBI Taxonomy" id="110791"/>
    <lineage>
        <taxon>Eukaryota</taxon>
        <taxon>Metazoa</taxon>
        <taxon>Ecdysozoa</taxon>
        <taxon>Arthropoda</taxon>
        <taxon>Hexapoda</taxon>
        <taxon>Insecta</taxon>
        <taxon>Pterygota</taxon>
        <taxon>Neoptera</taxon>
        <taxon>Endopterygota</taxon>
        <taxon>Lepidoptera</taxon>
        <taxon>Glossata</taxon>
        <taxon>Ditrysia</taxon>
        <taxon>Papilionoidea</taxon>
        <taxon>Papilionidae</taxon>
        <taxon>Papilioninae</taxon>
        <taxon>Iphiclides</taxon>
    </lineage>
</organism>
<comment type="catalytic activity">
    <reaction evidence="8">
        <text>Preferential cleavage: Arg-|-Xaa, Lys-|-Xaa.</text>
        <dbReference type="EC" id="3.4.21.4"/>
    </reaction>
</comment>
<dbReference type="Pfam" id="PF00089">
    <property type="entry name" value="Trypsin"/>
    <property type="match status" value="1"/>
</dbReference>
<name>A0ABN8ISX4_9NEOP</name>
<evidence type="ECO:0000313" key="11">
    <source>
        <dbReference type="EMBL" id="CAH2060612.1"/>
    </source>
</evidence>
<dbReference type="SUPFAM" id="SSF50494">
    <property type="entry name" value="Trypsin-like serine proteases"/>
    <property type="match status" value="1"/>
</dbReference>
<reference evidence="11" key="1">
    <citation type="submission" date="2022-03" db="EMBL/GenBank/DDBJ databases">
        <authorList>
            <person name="Martin H S."/>
        </authorList>
    </citation>
    <scope>NUCLEOTIDE SEQUENCE</scope>
</reference>
<feature type="non-terminal residue" evidence="11">
    <location>
        <position position="1"/>
    </location>
</feature>
<dbReference type="CDD" id="cd00190">
    <property type="entry name" value="Tryp_SPc"/>
    <property type="match status" value="1"/>
</dbReference>
<dbReference type="InterPro" id="IPR050430">
    <property type="entry name" value="Peptidase_S1"/>
</dbReference>
<dbReference type="PANTHER" id="PTHR24276:SF97">
    <property type="entry name" value="GH13245P2-RELATED"/>
    <property type="match status" value="1"/>
</dbReference>
<keyword evidence="7" id="KW-1015">Disulfide bond</keyword>
<keyword evidence="5" id="KW-0720">Serine protease</keyword>
<dbReference type="Gene3D" id="2.40.10.10">
    <property type="entry name" value="Trypsin-like serine proteases"/>
    <property type="match status" value="1"/>
</dbReference>
<dbReference type="InterPro" id="IPR043504">
    <property type="entry name" value="Peptidase_S1_PA_chymotrypsin"/>
</dbReference>
<evidence type="ECO:0000256" key="3">
    <source>
        <dbReference type="ARBA" id="ARBA00022757"/>
    </source>
</evidence>
<protein>
    <recommendedName>
        <fullName evidence="9">trypsin</fullName>
        <ecNumber evidence="9">3.4.21.4</ecNumber>
    </recommendedName>
</protein>
<dbReference type="PROSITE" id="PS50240">
    <property type="entry name" value="TRYPSIN_DOM"/>
    <property type="match status" value="1"/>
</dbReference>
<evidence type="ECO:0000256" key="1">
    <source>
        <dbReference type="ARBA" id="ARBA00007664"/>
    </source>
</evidence>
<feature type="domain" description="Peptidase S1" evidence="10">
    <location>
        <begin position="24"/>
        <end position="238"/>
    </location>
</feature>
<proteinExistence type="inferred from homology"/>
<dbReference type="InterPro" id="IPR001254">
    <property type="entry name" value="Trypsin_dom"/>
</dbReference>
<evidence type="ECO:0000256" key="8">
    <source>
        <dbReference type="ARBA" id="ARBA00036320"/>
    </source>
</evidence>
<sequence>MITKVQRFLYKIILCAEFFSANGILNGHDISIERAPYHVNYGDICGGALIHQQWALTTAHCGVEKDFIRVGSRRRLGGAKVAVRRHMVHPQYRREHGFDFDVLLLQLRRRLHFSERTSMIELSGGECGDTVFITGWGFPAERGDYKDILQQVRVNVVPIQECQGVKEFWYNHTLTSRMFCAGGRDGDACQGDSGGAAVSYGRLVGLSSFGYGCGRNIPGVYTNVSDASIKAWIEHYVPLNTQ</sequence>
<keyword evidence="6" id="KW-0865">Zymogen</keyword>
<evidence type="ECO:0000256" key="7">
    <source>
        <dbReference type="ARBA" id="ARBA00023157"/>
    </source>
</evidence>
<dbReference type="PANTHER" id="PTHR24276">
    <property type="entry name" value="POLYSERASE-RELATED"/>
    <property type="match status" value="1"/>
</dbReference>
<keyword evidence="4" id="KW-0378">Hydrolase</keyword>
<evidence type="ECO:0000313" key="12">
    <source>
        <dbReference type="Proteomes" id="UP000837857"/>
    </source>
</evidence>
<evidence type="ECO:0000256" key="4">
    <source>
        <dbReference type="ARBA" id="ARBA00022801"/>
    </source>
</evidence>
<evidence type="ECO:0000259" key="10">
    <source>
        <dbReference type="PROSITE" id="PS50240"/>
    </source>
</evidence>
<comment type="similarity">
    <text evidence="1">Belongs to the peptidase S1 family.</text>
</comment>
<dbReference type="PRINTS" id="PR00722">
    <property type="entry name" value="CHYMOTRYPSIN"/>
</dbReference>